<organism evidence="2 3">
    <name type="scientific">Paxillus rubicundulus Ve08.2h10</name>
    <dbReference type="NCBI Taxonomy" id="930991"/>
    <lineage>
        <taxon>Eukaryota</taxon>
        <taxon>Fungi</taxon>
        <taxon>Dikarya</taxon>
        <taxon>Basidiomycota</taxon>
        <taxon>Agaricomycotina</taxon>
        <taxon>Agaricomycetes</taxon>
        <taxon>Agaricomycetidae</taxon>
        <taxon>Boletales</taxon>
        <taxon>Paxilineae</taxon>
        <taxon>Paxillaceae</taxon>
        <taxon>Paxillus</taxon>
    </lineage>
</organism>
<name>A0A0D0DKE0_9AGAM</name>
<evidence type="ECO:0000313" key="3">
    <source>
        <dbReference type="Proteomes" id="UP000054538"/>
    </source>
</evidence>
<evidence type="ECO:0000313" key="2">
    <source>
        <dbReference type="EMBL" id="KIK98932.1"/>
    </source>
</evidence>
<accession>A0A0D0DKE0</accession>
<dbReference type="EMBL" id="KN824876">
    <property type="protein sequence ID" value="KIK98932.1"/>
    <property type="molecule type" value="Genomic_DNA"/>
</dbReference>
<keyword evidence="3" id="KW-1185">Reference proteome</keyword>
<sequence>MFCIAAACIALVLPPPSSSHAPPSNMRRYSAFSRVTLFDFLHGLPLIRGHRPLTLSGGILKIALTFPFRYGACYTASRSRSTITRRSPRVRPIS</sequence>
<dbReference type="AlphaFoldDB" id="A0A0D0DKE0"/>
<dbReference type="InParanoid" id="A0A0D0DKE0"/>
<protein>
    <submittedName>
        <fullName evidence="2">Unplaced genomic scaffold scaffold_54, whole genome shotgun sequence</fullName>
    </submittedName>
</protein>
<feature type="chain" id="PRO_5002209042" evidence="1">
    <location>
        <begin position="20"/>
        <end position="94"/>
    </location>
</feature>
<keyword evidence="1" id="KW-0732">Signal</keyword>
<gene>
    <name evidence="2" type="ORF">PAXRUDRAFT_619472</name>
</gene>
<proteinExistence type="predicted"/>
<feature type="signal peptide" evidence="1">
    <location>
        <begin position="1"/>
        <end position="19"/>
    </location>
</feature>
<evidence type="ECO:0000256" key="1">
    <source>
        <dbReference type="SAM" id="SignalP"/>
    </source>
</evidence>
<reference evidence="3" key="2">
    <citation type="submission" date="2015-01" db="EMBL/GenBank/DDBJ databases">
        <title>Evolutionary Origins and Diversification of the Mycorrhizal Mutualists.</title>
        <authorList>
            <consortium name="DOE Joint Genome Institute"/>
            <consortium name="Mycorrhizal Genomics Consortium"/>
            <person name="Kohler A."/>
            <person name="Kuo A."/>
            <person name="Nagy L.G."/>
            <person name="Floudas D."/>
            <person name="Copeland A."/>
            <person name="Barry K.W."/>
            <person name="Cichocki N."/>
            <person name="Veneault-Fourrey C."/>
            <person name="LaButti K."/>
            <person name="Lindquist E.A."/>
            <person name="Lipzen A."/>
            <person name="Lundell T."/>
            <person name="Morin E."/>
            <person name="Murat C."/>
            <person name="Riley R."/>
            <person name="Ohm R."/>
            <person name="Sun H."/>
            <person name="Tunlid A."/>
            <person name="Henrissat B."/>
            <person name="Grigoriev I.V."/>
            <person name="Hibbett D.S."/>
            <person name="Martin F."/>
        </authorList>
    </citation>
    <scope>NUCLEOTIDE SEQUENCE [LARGE SCALE GENOMIC DNA]</scope>
    <source>
        <strain evidence="3">Ve08.2h10</strain>
    </source>
</reference>
<dbReference type="Proteomes" id="UP000054538">
    <property type="component" value="Unassembled WGS sequence"/>
</dbReference>
<reference evidence="2 3" key="1">
    <citation type="submission" date="2014-04" db="EMBL/GenBank/DDBJ databases">
        <authorList>
            <consortium name="DOE Joint Genome Institute"/>
            <person name="Kuo A."/>
            <person name="Kohler A."/>
            <person name="Jargeat P."/>
            <person name="Nagy L.G."/>
            <person name="Floudas D."/>
            <person name="Copeland A."/>
            <person name="Barry K.W."/>
            <person name="Cichocki N."/>
            <person name="Veneault-Fourrey C."/>
            <person name="LaButti K."/>
            <person name="Lindquist E.A."/>
            <person name="Lipzen A."/>
            <person name="Lundell T."/>
            <person name="Morin E."/>
            <person name="Murat C."/>
            <person name="Sun H."/>
            <person name="Tunlid A."/>
            <person name="Henrissat B."/>
            <person name="Grigoriev I.V."/>
            <person name="Hibbett D.S."/>
            <person name="Martin F."/>
            <person name="Nordberg H.P."/>
            <person name="Cantor M.N."/>
            <person name="Hua S.X."/>
        </authorList>
    </citation>
    <scope>NUCLEOTIDE SEQUENCE [LARGE SCALE GENOMIC DNA]</scope>
    <source>
        <strain evidence="2 3">Ve08.2h10</strain>
    </source>
</reference>
<dbReference type="HOGENOM" id="CLU_2386853_0_0_1"/>